<evidence type="ECO:0000256" key="5">
    <source>
        <dbReference type="ARBA" id="ARBA00023136"/>
    </source>
</evidence>
<feature type="region of interest" description="Disordered" evidence="6">
    <location>
        <begin position="359"/>
        <end position="390"/>
    </location>
</feature>
<feature type="compositionally biased region" description="Basic residues" evidence="6">
    <location>
        <begin position="364"/>
        <end position="373"/>
    </location>
</feature>
<keyword evidence="3 7" id="KW-0812">Transmembrane</keyword>
<feature type="transmembrane region" description="Helical" evidence="7">
    <location>
        <begin position="304"/>
        <end position="322"/>
    </location>
</feature>
<evidence type="ECO:0000313" key="9">
    <source>
        <dbReference type="RefSeq" id="XP_018015554.1"/>
    </source>
</evidence>
<dbReference type="Pfam" id="PF02535">
    <property type="entry name" value="Zip"/>
    <property type="match status" value="1"/>
</dbReference>
<dbReference type="RefSeq" id="XP_018015554.1">
    <property type="nucleotide sequence ID" value="XM_018160065.2"/>
</dbReference>
<evidence type="ECO:0000313" key="8">
    <source>
        <dbReference type="Proteomes" id="UP000694843"/>
    </source>
</evidence>
<proteinExistence type="inferred from homology"/>
<evidence type="ECO:0000256" key="4">
    <source>
        <dbReference type="ARBA" id="ARBA00022989"/>
    </source>
</evidence>
<dbReference type="PANTHER" id="PTHR12191">
    <property type="entry name" value="SOLUTE CARRIER FAMILY 39"/>
    <property type="match status" value="1"/>
</dbReference>
<comment type="similarity">
    <text evidence="2">Belongs to the ZIP transporter (TC 2.A.5) family.</text>
</comment>
<dbReference type="GO" id="GO:0005385">
    <property type="term" value="F:zinc ion transmembrane transporter activity"/>
    <property type="evidence" value="ECO:0007669"/>
    <property type="project" value="TreeGrafter"/>
</dbReference>
<feature type="region of interest" description="Disordered" evidence="6">
    <location>
        <begin position="59"/>
        <end position="239"/>
    </location>
</feature>
<dbReference type="GeneID" id="108672416"/>
<dbReference type="OrthoDB" id="200954at2759"/>
<feature type="compositionally biased region" description="Basic and acidic residues" evidence="6">
    <location>
        <begin position="204"/>
        <end position="233"/>
    </location>
</feature>
<reference evidence="9" key="1">
    <citation type="submission" date="2025-08" db="UniProtKB">
        <authorList>
            <consortium name="RefSeq"/>
        </authorList>
    </citation>
    <scope>IDENTIFICATION</scope>
</reference>
<keyword evidence="8" id="KW-1185">Reference proteome</keyword>
<evidence type="ECO:0000256" key="1">
    <source>
        <dbReference type="ARBA" id="ARBA00004141"/>
    </source>
</evidence>
<feature type="transmembrane region" description="Helical" evidence="7">
    <location>
        <begin position="268"/>
        <end position="292"/>
    </location>
</feature>
<dbReference type="Proteomes" id="UP000694843">
    <property type="component" value="Unplaced"/>
</dbReference>
<sequence>MEPDCGNVSDAMSHLALGQDGELLPSSFFSSCPALISYMLNHSQSGCFRVPGDPFLPLPVLGRPGDPEDTRYRPHRVDIDPRYDPRNPVYDPRNPGYDPRARDLDYEQRRRSGKMRNTEYDGRGREYDRRDPRYDPRDPRNDHRDPKYRAQDPKYDSRDPKYNLRDPKYDPRDPKYLPKYDPRDPRNDPKNPAYDPRRPGSSWDRNRYGDRRYPDDDAHMKNRKRYELNRRGYGDQYPKRHPGSEFYDYDYDEEYRRLDRKESVYARWIGGVVSMLLIGCISLACTMVLPALRRTRHYDQANHFLLSLAVGTLAGDALIHLLPHVSSSHAQALYGFTALMGIIIFLFLERLHNIRSGAKDAHGHAHGGARQRRGSGPIAAHGSTSNSTLPRNASLLLSDTAIDLPPSQKIGKKLSEHSKEDSFDNTLDARGDASRCFGGCPQNRSSTGDPNGNADGDGDAVVAPGARGGTSSTASTLQRDHHVLPVLMNPVTVAEKLEFKPDKNDDSSSVNIVLQEYHVSHHGHSHHGHAHVSGRKDSLRMMILMGEGMHIFMDGMAIGAAFATSLTGGIATAIAVLCHELPHKVGDFALLFDMGMTRKTALQMVVLMWLLSVVGMIIGEVVGSIEAAAPWIYSFTAGIFLHLALVDLLSEVSVKGGETCSAAGQILLQMCGMLTGAGIMLLIAVYEHDLHNILAWAF</sequence>
<dbReference type="GO" id="GO:0071578">
    <property type="term" value="P:zinc ion import across plasma membrane"/>
    <property type="evidence" value="ECO:0007669"/>
    <property type="project" value="TreeGrafter"/>
</dbReference>
<feature type="compositionally biased region" description="Basic and acidic residues" evidence="6">
    <location>
        <begin position="99"/>
        <end position="189"/>
    </location>
</feature>
<feature type="region of interest" description="Disordered" evidence="6">
    <location>
        <begin position="438"/>
        <end position="476"/>
    </location>
</feature>
<comment type="subcellular location">
    <subcellularLocation>
        <location evidence="1">Membrane</location>
        <topology evidence="1">Multi-pass membrane protein</topology>
    </subcellularLocation>
</comment>
<evidence type="ECO:0000256" key="3">
    <source>
        <dbReference type="ARBA" id="ARBA00022692"/>
    </source>
</evidence>
<evidence type="ECO:0000256" key="2">
    <source>
        <dbReference type="ARBA" id="ARBA00006939"/>
    </source>
</evidence>
<feature type="transmembrane region" description="Helical" evidence="7">
    <location>
        <begin position="666"/>
        <end position="686"/>
    </location>
</feature>
<dbReference type="GO" id="GO:0140410">
    <property type="term" value="F:monoatomic cation:bicarbonate symporter activity"/>
    <property type="evidence" value="ECO:0007669"/>
    <property type="project" value="TreeGrafter"/>
</dbReference>
<dbReference type="AlphaFoldDB" id="A0A8B7NPB4"/>
<dbReference type="GO" id="GO:0030003">
    <property type="term" value="P:intracellular monoatomic cation homeostasis"/>
    <property type="evidence" value="ECO:0007669"/>
    <property type="project" value="TreeGrafter"/>
</dbReference>
<dbReference type="InterPro" id="IPR003689">
    <property type="entry name" value="ZIP"/>
</dbReference>
<dbReference type="KEGG" id="hazt:108672416"/>
<protein>
    <submittedName>
        <fullName evidence="9">Zinc transporter foi</fullName>
    </submittedName>
</protein>
<dbReference type="PANTHER" id="PTHR12191:SF37">
    <property type="entry name" value="ZINC TRANSPORTER FOI"/>
    <property type="match status" value="1"/>
</dbReference>
<feature type="compositionally biased region" description="Low complexity" evidence="6">
    <location>
        <begin position="448"/>
        <end position="465"/>
    </location>
</feature>
<dbReference type="InterPro" id="IPR050799">
    <property type="entry name" value="ZIP_Transporter"/>
</dbReference>
<evidence type="ECO:0000256" key="7">
    <source>
        <dbReference type="SAM" id="Phobius"/>
    </source>
</evidence>
<feature type="compositionally biased region" description="Basic and acidic residues" evidence="6">
    <location>
        <begin position="65"/>
        <end position="85"/>
    </location>
</feature>
<feature type="transmembrane region" description="Helical" evidence="7">
    <location>
        <begin position="631"/>
        <end position="654"/>
    </location>
</feature>
<keyword evidence="4 7" id="KW-1133">Transmembrane helix</keyword>
<keyword evidence="5 7" id="KW-0472">Membrane</keyword>
<organism evidence="8 9">
    <name type="scientific">Hyalella azteca</name>
    <name type="common">Amphipod</name>
    <dbReference type="NCBI Taxonomy" id="294128"/>
    <lineage>
        <taxon>Eukaryota</taxon>
        <taxon>Metazoa</taxon>
        <taxon>Ecdysozoa</taxon>
        <taxon>Arthropoda</taxon>
        <taxon>Crustacea</taxon>
        <taxon>Multicrustacea</taxon>
        <taxon>Malacostraca</taxon>
        <taxon>Eumalacostraca</taxon>
        <taxon>Peracarida</taxon>
        <taxon>Amphipoda</taxon>
        <taxon>Senticaudata</taxon>
        <taxon>Talitrida</taxon>
        <taxon>Talitroidea</taxon>
        <taxon>Hyalellidae</taxon>
        <taxon>Hyalella</taxon>
    </lineage>
</organism>
<name>A0A8B7NPB4_HYAAZ</name>
<feature type="transmembrane region" description="Helical" evidence="7">
    <location>
        <begin position="604"/>
        <end position="625"/>
    </location>
</feature>
<dbReference type="GO" id="GO:0005886">
    <property type="term" value="C:plasma membrane"/>
    <property type="evidence" value="ECO:0007669"/>
    <property type="project" value="TreeGrafter"/>
</dbReference>
<accession>A0A8B7NPB4</accession>
<feature type="transmembrane region" description="Helical" evidence="7">
    <location>
        <begin position="328"/>
        <end position="348"/>
    </location>
</feature>
<gene>
    <name evidence="9" type="primary">LOC108672416</name>
</gene>
<evidence type="ECO:0000256" key="6">
    <source>
        <dbReference type="SAM" id="MobiDB-lite"/>
    </source>
</evidence>